<dbReference type="PANTHER" id="PTHR33724:SF1">
    <property type="entry name" value="INTRAFLAGELLAR TRANSPORT PROTEIN 43 HOMOLOG"/>
    <property type="match status" value="1"/>
</dbReference>
<evidence type="ECO:0008006" key="6">
    <source>
        <dbReference type="Google" id="ProtNLM"/>
    </source>
</evidence>
<name>A7S2A2_NEMVE</name>
<dbReference type="GO" id="GO:0030991">
    <property type="term" value="C:intraciliary transport particle A"/>
    <property type="evidence" value="ECO:0000318"/>
    <property type="project" value="GO_Central"/>
</dbReference>
<proteinExistence type="inferred from homology"/>
<evidence type="ECO:0000313" key="5">
    <source>
        <dbReference type="Proteomes" id="UP000001593"/>
    </source>
</evidence>
<feature type="compositionally biased region" description="Basic and acidic residues" evidence="3">
    <location>
        <begin position="15"/>
        <end position="35"/>
    </location>
</feature>
<dbReference type="Pfam" id="PF15305">
    <property type="entry name" value="IFT43"/>
    <property type="match status" value="1"/>
</dbReference>
<reference evidence="4 5" key="1">
    <citation type="journal article" date="2007" name="Science">
        <title>Sea anemone genome reveals ancestral eumetazoan gene repertoire and genomic organization.</title>
        <authorList>
            <person name="Putnam N.H."/>
            <person name="Srivastava M."/>
            <person name="Hellsten U."/>
            <person name="Dirks B."/>
            <person name="Chapman J."/>
            <person name="Salamov A."/>
            <person name="Terry A."/>
            <person name="Shapiro H."/>
            <person name="Lindquist E."/>
            <person name="Kapitonov V.V."/>
            <person name="Jurka J."/>
            <person name="Genikhovich G."/>
            <person name="Grigoriev I.V."/>
            <person name="Lucas S.M."/>
            <person name="Steele R.E."/>
            <person name="Finnerty J.R."/>
            <person name="Technau U."/>
            <person name="Martindale M.Q."/>
            <person name="Rokhsar D.S."/>
        </authorList>
    </citation>
    <scope>NUCLEOTIDE SEQUENCE [LARGE SCALE GENOMIC DNA]</scope>
    <source>
        <strain evidence="5">CH2 X CH6</strain>
    </source>
</reference>
<dbReference type="InterPro" id="IPR029302">
    <property type="entry name" value="IFT43"/>
</dbReference>
<accession>A7S2A2</accession>
<keyword evidence="2" id="KW-0970">Cilium biogenesis/degradation</keyword>
<dbReference type="HOGENOM" id="CLU_104337_1_0_1"/>
<dbReference type="OMA" id="CLGNAEE"/>
<dbReference type="eggNOG" id="ENOG502RXJ2">
    <property type="taxonomic scope" value="Eukaryota"/>
</dbReference>
<evidence type="ECO:0000256" key="1">
    <source>
        <dbReference type="ARBA" id="ARBA00007563"/>
    </source>
</evidence>
<dbReference type="AlphaFoldDB" id="A7S2A2"/>
<dbReference type="PhylomeDB" id="A7S2A2"/>
<dbReference type="EMBL" id="DS469567">
    <property type="protein sequence ID" value="EDO42250.1"/>
    <property type="molecule type" value="Genomic_DNA"/>
</dbReference>
<dbReference type="InParanoid" id="A7S2A2"/>
<organism evidence="4 5">
    <name type="scientific">Nematostella vectensis</name>
    <name type="common">Starlet sea anemone</name>
    <dbReference type="NCBI Taxonomy" id="45351"/>
    <lineage>
        <taxon>Eukaryota</taxon>
        <taxon>Metazoa</taxon>
        <taxon>Cnidaria</taxon>
        <taxon>Anthozoa</taxon>
        <taxon>Hexacorallia</taxon>
        <taxon>Actiniaria</taxon>
        <taxon>Edwardsiidae</taxon>
        <taxon>Nematostella</taxon>
    </lineage>
</organism>
<feature type="region of interest" description="Disordered" evidence="3">
    <location>
        <begin position="1"/>
        <end position="41"/>
    </location>
</feature>
<dbReference type="PANTHER" id="PTHR33724">
    <property type="entry name" value="INTRAFLAGELLAR TRANSPORT PROTEIN 43 HOMOLOG"/>
    <property type="match status" value="1"/>
</dbReference>
<dbReference type="GO" id="GO:0035721">
    <property type="term" value="P:intraciliary retrograde transport"/>
    <property type="evidence" value="ECO:0000318"/>
    <property type="project" value="GO_Central"/>
</dbReference>
<evidence type="ECO:0000313" key="4">
    <source>
        <dbReference type="EMBL" id="EDO42250.1"/>
    </source>
</evidence>
<keyword evidence="5" id="KW-1185">Reference proteome</keyword>
<sequence length="144" mass="16639">MPPRPSRRQGGWADDTPKEKKKGERLRVENDKPKDEDNDILVIPDLEEVQEEDMATQIAAPPSVQVNRVATYKELDSYYQKHSALFSLDGDIDLKLLSNVLSPESEVFEEDKAWDWNRLFTEIASELQTEWDKADEKSEESEKT</sequence>
<dbReference type="STRING" id="45351.A7S2A2"/>
<gene>
    <name evidence="4" type="ORF">NEMVEDRAFT_v1g101701</name>
</gene>
<evidence type="ECO:0000256" key="2">
    <source>
        <dbReference type="ARBA" id="ARBA00022794"/>
    </source>
</evidence>
<dbReference type="Proteomes" id="UP000001593">
    <property type="component" value="Unassembled WGS sequence"/>
</dbReference>
<protein>
    <recommendedName>
        <fullName evidence="6">Intraflagellar transport protein 43 homolog</fullName>
    </recommendedName>
</protein>
<comment type="similarity">
    <text evidence="1">Belongs to the IFT43 family.</text>
</comment>
<dbReference type="GO" id="GO:0005929">
    <property type="term" value="C:cilium"/>
    <property type="evidence" value="ECO:0000318"/>
    <property type="project" value="GO_Central"/>
</dbReference>
<evidence type="ECO:0000256" key="3">
    <source>
        <dbReference type="SAM" id="MobiDB-lite"/>
    </source>
</evidence>